<evidence type="ECO:0000313" key="3">
    <source>
        <dbReference type="Proteomes" id="UP000474758"/>
    </source>
</evidence>
<reference evidence="2 3" key="1">
    <citation type="submission" date="2020-02" db="EMBL/GenBank/DDBJ databases">
        <title>Rhodobacter translucens sp. nov., a novel bacterium isolated from activated sludge.</title>
        <authorList>
            <person name="Liu J."/>
        </authorList>
    </citation>
    <scope>NUCLEOTIDE SEQUENCE [LARGE SCALE GENOMIC DNA]</scope>
    <source>
        <strain evidence="2 3">HX-7-19</strain>
    </source>
</reference>
<sequence>MPIERRLGAGAGCGLILAALAGVMAPGQAGAEEPLSAIDWLSQSVTTPAQPQPQAEPGPPVATTGAAPAGVAVSVIGAPSADAVGLLTPRVTGLPAALWGPGRAADIVRLIGAERVDSLPALRGLMLTVLLAEAQPPADAGTGATLLTARVDKLLDMGALDQARALLDAAGSRDPGLFRRSFDVALLTGEEDRGCRIMVESPGLAPTFPARIFCLARSGDWNAAALTLRTGQALGYITDEEDALLSRFLDPDLFEGEPPLPAPTRVTPLAWRMFEAIGEPLSTASLPIAFAHAELRPQAGWKSQIEAAERLARAGAISSNLLLGQYTARKPAASGGVWDRVAAFQRFDAALQSGEQAAIAQALPAIWALMTEAELEVAFADLYGKRLAAIPFSGEAAGIALTLGLLGPDFETVAASRKAETPREAFLLGLARGDVAGLAPPDSLSRAIAPAFLGHDPGEDLARLLDEARVGEAILLAIEMIERGVQGDLDGVTDGLALLRKVGMERAARRAALELLLLERRG</sequence>
<evidence type="ECO:0000256" key="1">
    <source>
        <dbReference type="SAM" id="SignalP"/>
    </source>
</evidence>
<gene>
    <name evidence="2" type="ORF">G5V65_14660</name>
</gene>
<organism evidence="2 3">
    <name type="scientific">Paragemmobacter kunshanensis</name>
    <dbReference type="NCBI Taxonomy" id="2583234"/>
    <lineage>
        <taxon>Bacteria</taxon>
        <taxon>Pseudomonadati</taxon>
        <taxon>Pseudomonadota</taxon>
        <taxon>Alphaproteobacteria</taxon>
        <taxon>Rhodobacterales</taxon>
        <taxon>Paracoccaceae</taxon>
        <taxon>Paragemmobacter</taxon>
    </lineage>
</organism>
<proteinExistence type="predicted"/>
<evidence type="ECO:0000313" key="2">
    <source>
        <dbReference type="EMBL" id="NGQ92137.1"/>
    </source>
</evidence>
<evidence type="ECO:0008006" key="4">
    <source>
        <dbReference type="Google" id="ProtNLM"/>
    </source>
</evidence>
<dbReference type="AlphaFoldDB" id="A0A6M1TWT0"/>
<protein>
    <recommendedName>
        <fullName evidence="4">Antifreeze protein</fullName>
    </recommendedName>
</protein>
<feature type="signal peptide" evidence="1">
    <location>
        <begin position="1"/>
        <end position="31"/>
    </location>
</feature>
<dbReference type="Proteomes" id="UP000474758">
    <property type="component" value="Unassembled WGS sequence"/>
</dbReference>
<accession>A0A6M1TWT0</accession>
<comment type="caution">
    <text evidence="2">The sequence shown here is derived from an EMBL/GenBank/DDBJ whole genome shotgun (WGS) entry which is preliminary data.</text>
</comment>
<keyword evidence="3" id="KW-1185">Reference proteome</keyword>
<keyword evidence="1" id="KW-0732">Signal</keyword>
<dbReference type="EMBL" id="JAALFE010000014">
    <property type="protein sequence ID" value="NGQ92137.1"/>
    <property type="molecule type" value="Genomic_DNA"/>
</dbReference>
<feature type="chain" id="PRO_5026759027" description="Antifreeze protein" evidence="1">
    <location>
        <begin position="32"/>
        <end position="522"/>
    </location>
</feature>
<name>A0A6M1TWT0_9RHOB</name>
<dbReference type="RefSeq" id="WP_165051455.1">
    <property type="nucleotide sequence ID" value="NZ_JAALFE010000014.1"/>
</dbReference>